<feature type="region of interest" description="Disordered" evidence="1">
    <location>
        <begin position="73"/>
        <end position="95"/>
    </location>
</feature>
<reference evidence="2 3" key="1">
    <citation type="submission" date="2019-05" db="EMBL/GenBank/DDBJ databases">
        <title>Another draft genome of Portunus trituberculatus and its Hox gene families provides insights of decapod evolution.</title>
        <authorList>
            <person name="Jeong J.-H."/>
            <person name="Song I."/>
            <person name="Kim S."/>
            <person name="Choi T."/>
            <person name="Kim D."/>
            <person name="Ryu S."/>
            <person name="Kim W."/>
        </authorList>
    </citation>
    <scope>NUCLEOTIDE SEQUENCE [LARGE SCALE GENOMIC DNA]</scope>
    <source>
        <tissue evidence="2">Muscle</tissue>
    </source>
</reference>
<dbReference type="Proteomes" id="UP000324222">
    <property type="component" value="Unassembled WGS sequence"/>
</dbReference>
<keyword evidence="3" id="KW-1185">Reference proteome</keyword>
<comment type="caution">
    <text evidence="2">The sequence shown here is derived from an EMBL/GenBank/DDBJ whole genome shotgun (WGS) entry which is preliminary data.</text>
</comment>
<sequence>MSAASRGLQVTEVFSPLPPQSTTITLHAYQSQCYLPPASCLLLHNIATTTSSSYSVHSSHLLLCSLIPCPPQNYHHATSSSRPPLCSLTPCPSQH</sequence>
<organism evidence="2 3">
    <name type="scientific">Portunus trituberculatus</name>
    <name type="common">Swimming crab</name>
    <name type="synonym">Neptunus trituberculatus</name>
    <dbReference type="NCBI Taxonomy" id="210409"/>
    <lineage>
        <taxon>Eukaryota</taxon>
        <taxon>Metazoa</taxon>
        <taxon>Ecdysozoa</taxon>
        <taxon>Arthropoda</taxon>
        <taxon>Crustacea</taxon>
        <taxon>Multicrustacea</taxon>
        <taxon>Malacostraca</taxon>
        <taxon>Eumalacostraca</taxon>
        <taxon>Eucarida</taxon>
        <taxon>Decapoda</taxon>
        <taxon>Pleocyemata</taxon>
        <taxon>Brachyura</taxon>
        <taxon>Eubrachyura</taxon>
        <taxon>Portunoidea</taxon>
        <taxon>Portunidae</taxon>
        <taxon>Portuninae</taxon>
        <taxon>Portunus</taxon>
    </lineage>
</organism>
<gene>
    <name evidence="2" type="ORF">E2C01_048491</name>
</gene>
<evidence type="ECO:0000313" key="2">
    <source>
        <dbReference type="EMBL" id="MPC54570.1"/>
    </source>
</evidence>
<proteinExistence type="predicted"/>
<evidence type="ECO:0000313" key="3">
    <source>
        <dbReference type="Proteomes" id="UP000324222"/>
    </source>
</evidence>
<name>A0A5B7G3A4_PORTR</name>
<dbReference type="EMBL" id="VSRR010012459">
    <property type="protein sequence ID" value="MPC54570.1"/>
    <property type="molecule type" value="Genomic_DNA"/>
</dbReference>
<evidence type="ECO:0000256" key="1">
    <source>
        <dbReference type="SAM" id="MobiDB-lite"/>
    </source>
</evidence>
<protein>
    <submittedName>
        <fullName evidence="2">Uncharacterized protein</fullName>
    </submittedName>
</protein>
<dbReference type="AlphaFoldDB" id="A0A5B7G3A4"/>
<accession>A0A5B7G3A4</accession>